<proteinExistence type="predicted"/>
<dbReference type="InterPro" id="IPR006869">
    <property type="entry name" value="DUF547"/>
</dbReference>
<organism evidence="3 4">
    <name type="scientific">Hymenobacter mucosus</name>
    <dbReference type="NCBI Taxonomy" id="1411120"/>
    <lineage>
        <taxon>Bacteria</taxon>
        <taxon>Pseudomonadati</taxon>
        <taxon>Bacteroidota</taxon>
        <taxon>Cytophagia</taxon>
        <taxon>Cytophagales</taxon>
        <taxon>Hymenobacteraceae</taxon>
        <taxon>Hymenobacter</taxon>
    </lineage>
</organism>
<keyword evidence="4" id="KW-1185">Reference proteome</keyword>
<reference evidence="4" key="1">
    <citation type="submission" date="2017-06" db="EMBL/GenBank/DDBJ databases">
        <authorList>
            <person name="Varghese N."/>
            <person name="Submissions S."/>
        </authorList>
    </citation>
    <scope>NUCLEOTIDE SEQUENCE [LARGE SCALE GENOMIC DNA]</scope>
    <source>
        <strain evidence="4">DSM 28041</strain>
    </source>
</reference>
<dbReference type="AlphaFoldDB" id="A0A238YLR0"/>
<dbReference type="Proteomes" id="UP000198310">
    <property type="component" value="Unassembled WGS sequence"/>
</dbReference>
<evidence type="ECO:0000259" key="2">
    <source>
        <dbReference type="Pfam" id="PF04784"/>
    </source>
</evidence>
<dbReference type="PANTHER" id="PTHR46361:SF3">
    <property type="entry name" value="ELECTRON CARRIER_ PROTEIN DISULFIDE OXIDOREDUCTASE"/>
    <property type="match status" value="1"/>
</dbReference>
<gene>
    <name evidence="3" type="ORF">SAMN06269173_105349</name>
</gene>
<name>A0A238YLR0_9BACT</name>
<feature type="chain" id="PRO_5013031646" description="DUF547 domain-containing protein" evidence="1">
    <location>
        <begin position="28"/>
        <end position="269"/>
    </location>
</feature>
<evidence type="ECO:0000256" key="1">
    <source>
        <dbReference type="SAM" id="SignalP"/>
    </source>
</evidence>
<keyword evidence="1" id="KW-0732">Signal</keyword>
<sequence length="269" mass="30155">MPTVSRLLYRFLGGLFLFMLPCFAAQADDNNALELLHEPWNALLMQHSTLDGHVDYQGMLEEEDKLLDYLLSLRKVNPRNPAWSSNDTKAFWLNTYNAAATYLVLQYYPISSINDIRVKTVGGQKSPWDAPVVEVGGQSYSLNQIERQMLTAQFHDPRVHFGLLYTAASAPAPLAEAYDGTRINQQLDAQARRFINDPTFNQLASGQVQVSGLFDAYSAEFGTETALIAFLNRYARTPIQPTATIEYQSFSWALNDRTPIGNAQALGQH</sequence>
<evidence type="ECO:0000313" key="3">
    <source>
        <dbReference type="EMBL" id="SNR71932.1"/>
    </source>
</evidence>
<accession>A0A238YLR0</accession>
<feature type="domain" description="DUF547" evidence="2">
    <location>
        <begin position="83"/>
        <end position="195"/>
    </location>
</feature>
<dbReference type="EMBL" id="FZNS01000005">
    <property type="protein sequence ID" value="SNR71932.1"/>
    <property type="molecule type" value="Genomic_DNA"/>
</dbReference>
<protein>
    <recommendedName>
        <fullName evidence="2">DUF547 domain-containing protein</fullName>
    </recommendedName>
</protein>
<dbReference type="PANTHER" id="PTHR46361">
    <property type="entry name" value="ELECTRON CARRIER/ PROTEIN DISULFIDE OXIDOREDUCTASE"/>
    <property type="match status" value="1"/>
</dbReference>
<evidence type="ECO:0000313" key="4">
    <source>
        <dbReference type="Proteomes" id="UP000198310"/>
    </source>
</evidence>
<dbReference type="RefSeq" id="WP_143437139.1">
    <property type="nucleotide sequence ID" value="NZ_FZNS01000005.1"/>
</dbReference>
<feature type="signal peptide" evidence="1">
    <location>
        <begin position="1"/>
        <end position="27"/>
    </location>
</feature>
<dbReference type="Pfam" id="PF04784">
    <property type="entry name" value="DUF547"/>
    <property type="match status" value="1"/>
</dbReference>